<dbReference type="Proteomes" id="UP000830631">
    <property type="component" value="Chromosome"/>
</dbReference>
<proteinExistence type="predicted"/>
<keyword evidence="1" id="KW-0119">Carbohydrate metabolism</keyword>
<dbReference type="InterPro" id="IPR036237">
    <property type="entry name" value="Xyl_isomerase-like_sf"/>
</dbReference>
<organism evidence="3 4">
    <name type="scientific">Microbacterium aurugineum</name>
    <dbReference type="NCBI Taxonomy" id="2851642"/>
    <lineage>
        <taxon>Bacteria</taxon>
        <taxon>Bacillati</taxon>
        <taxon>Actinomycetota</taxon>
        <taxon>Actinomycetes</taxon>
        <taxon>Micrococcales</taxon>
        <taxon>Microbacteriaceae</taxon>
        <taxon>Microbacterium</taxon>
    </lineage>
</organism>
<accession>A0ABY4J340</accession>
<dbReference type="EMBL" id="CP078078">
    <property type="protein sequence ID" value="UPL19426.1"/>
    <property type="molecule type" value="Genomic_DNA"/>
</dbReference>
<name>A0ABY4J340_9MICO</name>
<evidence type="ECO:0000256" key="1">
    <source>
        <dbReference type="ARBA" id="ARBA00023277"/>
    </source>
</evidence>
<evidence type="ECO:0000313" key="3">
    <source>
        <dbReference type="EMBL" id="UPL19426.1"/>
    </source>
</evidence>
<keyword evidence="3" id="KW-0413">Isomerase</keyword>
<dbReference type="PANTHER" id="PTHR12110:SF41">
    <property type="entry name" value="INOSOSE DEHYDRATASE"/>
    <property type="match status" value="1"/>
</dbReference>
<feature type="domain" description="Xylose isomerase-like TIM barrel" evidence="2">
    <location>
        <begin position="17"/>
        <end position="237"/>
    </location>
</feature>
<dbReference type="InterPro" id="IPR013022">
    <property type="entry name" value="Xyl_isomerase-like_TIM-brl"/>
</dbReference>
<protein>
    <submittedName>
        <fullName evidence="3">Sugar phosphate isomerase/epimerase</fullName>
    </submittedName>
</protein>
<keyword evidence="4" id="KW-1185">Reference proteome</keyword>
<sequence>MLYTVDALLDDDFEGVLERIAALGYTGVETYGLHGRAATDVNRMLQRTGLRVVSSHAPFPHGPDAARILDEYAELGAPNLAWSMEAEEFDDLDAIERGLERVNGGVEAAADYGMTVAYHNHHAEFRNVIDGRTAYELLLARLHPQARVELDLYWAAVGGATPADVVRSIGPRLRYVHVKDGPALTYGQDTLVPIGQGTVDVLGALREPSTLEWHIVELERLDVDPFDALDESYRYLTAHGVTEGSR</sequence>
<dbReference type="SUPFAM" id="SSF51658">
    <property type="entry name" value="Xylose isomerase-like"/>
    <property type="match status" value="1"/>
</dbReference>
<evidence type="ECO:0000313" key="4">
    <source>
        <dbReference type="Proteomes" id="UP000830631"/>
    </source>
</evidence>
<reference evidence="3 4" key="1">
    <citation type="submission" date="2021-06" db="EMBL/GenBank/DDBJ databases">
        <title>Genome-based taxonomic framework of Microbacterium strains isolated from marine environment, the description of four new species and reclassification of four preexisting species.</title>
        <authorList>
            <person name="Lee S.D."/>
            <person name="Kim S.-M."/>
            <person name="Byeon Y.-S."/>
            <person name="Yang H.L."/>
            <person name="Kim I.S."/>
        </authorList>
    </citation>
    <scope>NUCLEOTIDE SEQUENCE [LARGE SCALE GENOMIC DNA]</scope>
    <source>
        <strain evidence="3 4">KSW4-10</strain>
    </source>
</reference>
<dbReference type="PANTHER" id="PTHR12110">
    <property type="entry name" value="HYDROXYPYRUVATE ISOMERASE"/>
    <property type="match status" value="1"/>
</dbReference>
<evidence type="ECO:0000259" key="2">
    <source>
        <dbReference type="Pfam" id="PF01261"/>
    </source>
</evidence>
<dbReference type="InterPro" id="IPR050312">
    <property type="entry name" value="IolE/XylAMocC-like"/>
</dbReference>
<dbReference type="Gene3D" id="3.20.20.150">
    <property type="entry name" value="Divalent-metal-dependent TIM barrel enzymes"/>
    <property type="match status" value="1"/>
</dbReference>
<dbReference type="GO" id="GO:0016853">
    <property type="term" value="F:isomerase activity"/>
    <property type="evidence" value="ECO:0007669"/>
    <property type="project" value="UniProtKB-KW"/>
</dbReference>
<gene>
    <name evidence="3" type="ORF">KV397_00780</name>
</gene>
<dbReference type="Pfam" id="PF01261">
    <property type="entry name" value="AP_endonuc_2"/>
    <property type="match status" value="1"/>
</dbReference>